<protein>
    <submittedName>
        <fullName evidence="1">Uncharacterized protein</fullName>
    </submittedName>
</protein>
<proteinExistence type="predicted"/>
<dbReference type="AlphaFoldDB" id="A0A1G6WJZ4"/>
<accession>A0A1G6WJZ4</accession>
<dbReference type="EMBL" id="FNAF01000005">
    <property type="protein sequence ID" value="SDD66202.1"/>
    <property type="molecule type" value="Genomic_DNA"/>
</dbReference>
<name>A0A1G6WJZ4_PEPNI</name>
<dbReference type="RefSeq" id="WP_159427998.1">
    <property type="nucleotide sequence ID" value="NZ_FNAF01000005.1"/>
</dbReference>
<evidence type="ECO:0000313" key="1">
    <source>
        <dbReference type="EMBL" id="SDD66202.1"/>
    </source>
</evidence>
<gene>
    <name evidence="1" type="ORF">SAMN04489866_10572</name>
</gene>
<dbReference type="Proteomes" id="UP000198995">
    <property type="component" value="Unassembled WGS sequence"/>
</dbReference>
<keyword evidence="2" id="KW-1185">Reference proteome</keyword>
<organism evidence="1 2">
    <name type="scientific">Peptococcus niger</name>
    <dbReference type="NCBI Taxonomy" id="2741"/>
    <lineage>
        <taxon>Bacteria</taxon>
        <taxon>Bacillati</taxon>
        <taxon>Bacillota</taxon>
        <taxon>Clostridia</taxon>
        <taxon>Eubacteriales</taxon>
        <taxon>Peptococcaceae</taxon>
        <taxon>Peptococcus</taxon>
    </lineage>
</organism>
<reference evidence="1 2" key="1">
    <citation type="submission" date="2016-10" db="EMBL/GenBank/DDBJ databases">
        <authorList>
            <person name="de Groot N.N."/>
        </authorList>
    </citation>
    <scope>NUCLEOTIDE SEQUENCE [LARGE SCALE GENOMIC DNA]</scope>
    <source>
        <strain evidence="1 2">DSM 20475</strain>
    </source>
</reference>
<sequence>MQKASSIRKNTLKVLLPVLAILGIVFAAPLVASEGPADTNAQPVQTDAVALGMFH</sequence>
<evidence type="ECO:0000313" key="2">
    <source>
        <dbReference type="Proteomes" id="UP000198995"/>
    </source>
</evidence>